<reference evidence="3 4" key="1">
    <citation type="submission" date="2019-10" db="EMBL/GenBank/DDBJ databases">
        <title>Pseudomonas dajingensis sp. nov., isolated from the profound head ulcers of farmed Murray cod (Maccullochella peelii peelii).</title>
        <authorList>
            <person name="Liu Y."/>
        </authorList>
    </citation>
    <scope>NUCLEOTIDE SEQUENCE [LARGE SCALE GENOMIC DNA]</scope>
    <source>
        <strain evidence="3 4">MC042</strain>
    </source>
</reference>
<gene>
    <name evidence="3" type="ORF">GDH07_09570</name>
</gene>
<keyword evidence="1" id="KW-0472">Membrane</keyword>
<organism evidence="3 4">
    <name type="scientific">Pseudomonas piscis</name>
    <dbReference type="NCBI Taxonomy" id="2614538"/>
    <lineage>
        <taxon>Bacteria</taxon>
        <taxon>Pseudomonadati</taxon>
        <taxon>Pseudomonadota</taxon>
        <taxon>Gammaproteobacteria</taxon>
        <taxon>Pseudomonadales</taxon>
        <taxon>Pseudomonadaceae</taxon>
        <taxon>Pseudomonas</taxon>
    </lineage>
</organism>
<keyword evidence="1" id="KW-0812">Transmembrane</keyword>
<evidence type="ECO:0000256" key="2">
    <source>
        <dbReference type="SAM" id="SignalP"/>
    </source>
</evidence>
<keyword evidence="1" id="KW-1133">Transmembrane helix</keyword>
<dbReference type="RefSeq" id="WP_053138048.1">
    <property type="nucleotide sequence ID" value="NZ_WHUV01000001.1"/>
</dbReference>
<keyword evidence="2" id="KW-0732">Signal</keyword>
<proteinExistence type="predicted"/>
<sequence>MFRLSLCIRWLFALCLLAATFNHLHAAFTHGLLWDYAYGAATPLASRAFWGSLTLLDPLAVLLLWRRPRWGLGLTLVIMLADVLHNSFYVAAHHQWLASFYLSQVAFLLLVLLLTPLAWRGLAGTGQARCRRLPG</sequence>
<comment type="caution">
    <text evidence="3">The sequence shown here is derived from an EMBL/GenBank/DDBJ whole genome shotgun (WGS) entry which is preliminary data.</text>
</comment>
<evidence type="ECO:0000256" key="1">
    <source>
        <dbReference type="SAM" id="Phobius"/>
    </source>
</evidence>
<feature type="chain" id="PRO_5031173130" evidence="2">
    <location>
        <begin position="27"/>
        <end position="135"/>
    </location>
</feature>
<dbReference type="AlphaFoldDB" id="A0A7X1PJY2"/>
<feature type="transmembrane region" description="Helical" evidence="1">
    <location>
        <begin position="72"/>
        <end position="92"/>
    </location>
</feature>
<name>A0A7X1PJY2_9PSED</name>
<evidence type="ECO:0000313" key="4">
    <source>
        <dbReference type="Proteomes" id="UP000486534"/>
    </source>
</evidence>
<protein>
    <submittedName>
        <fullName evidence="3">Uncharacterized protein</fullName>
    </submittedName>
</protein>
<evidence type="ECO:0000313" key="3">
    <source>
        <dbReference type="EMBL" id="MQA53559.1"/>
    </source>
</evidence>
<accession>A0A7X1PJY2</accession>
<dbReference type="EMBL" id="WHUV01000001">
    <property type="protein sequence ID" value="MQA53559.1"/>
    <property type="molecule type" value="Genomic_DNA"/>
</dbReference>
<feature type="transmembrane region" description="Helical" evidence="1">
    <location>
        <begin position="49"/>
        <end position="65"/>
    </location>
</feature>
<feature type="transmembrane region" description="Helical" evidence="1">
    <location>
        <begin position="98"/>
        <end position="119"/>
    </location>
</feature>
<dbReference type="Proteomes" id="UP000486534">
    <property type="component" value="Unassembled WGS sequence"/>
</dbReference>
<feature type="signal peptide" evidence="2">
    <location>
        <begin position="1"/>
        <end position="26"/>
    </location>
</feature>